<sequence>MAKRKIEIFTEIHSEKEFDIILRENADQLICAEIYSECFGDCIVLDRLFTKIKLDWSDGKMILLKVPCDKIKDFQRFLDQSEPVYIFILNHKVTKVFRGVHSIRFAETVQKELHYYRQELAGVSVERPVYDLDETTPDEIEWVNTRKEENEEELTSIYARRLARQSARKRHRAERMIPYLKNLNFVLFWPHCFHAHPELYERWNVNNIIMVGREEIKVTEETAVDIFYDGDALINEASMYKLLSGPVLAICFRLLDEDKHFVSLVRKILYEEVKPFDEAIPLEEQHPITAFDYYKSYSPTREEVWQQRRELRQLQKEEAIEKRARRLSEMQRLAHQAIEETIEAKRTAKEQLKLHLLKTGNLSALEKLKQEPDDEEVDIVVPEELSEEEEQSSEEEDENEYFPPPGLLIPGFYAPPNDVAKVNGLAILFPKLVAERVAPLSEFLPPHVLVLLDIAKKYQAIDALAKYKSSIIHMGIFKFTSPNKAVHIAYSVKQYEKFDNAHSSENKDFKIAFMLSMKTDLPLLAVMDLNPIHSREAHLDFVFRFKGTLCLTDQSVKKLDSSRRAKESGIMREACLFIFISTITLATCYCPVQNILNTGKCAYKIQCKGNLKGFQLPNECLEAANYLVTVDLTLIEDNEGFDDNFNLETLGSVTTLTLFGDGPQRNLSILHYTNRLQNLNVSRNNIELILGEPFYYLTSLENLDLSFNKLADIDGLFQFEYHPNKLSKLSLSHNVIEEVPGDAFNESTSLTSLDLSYNLITSLTEEPFQNLTNLEILRLNNNRIKDLNGAVNNLQNLKHLYLRGNQIQNIDVESLKIIIHLETFDVSWNQLEQIKPMMFSRHWKHLGRHSVCKIILSENHIASVPNGTAKEISARYARHLTRIGVDVLTELDLSNNEITDVEYDAFQALVKLISLNLAKNKIINFYVNPDDLAYVKHLNLSGNYITHLYFSSFSSMNNLINLDISHNKLDYIPNHTFTNNNNLKYVNMTHNDLKKVNSLNINMFHPTGGMLDLSHNDLTQIKIPYGEGLRLFELKLHSNDISDLALVDLIHENELSFLDLSNNKISLLHGSSLRLPVNLVYLDLSCNIISKISPSAFYRLGHLRTLKLSHNKLHTIEYGAFRGLIALYNLDISFNNIDYLDAKTLMDLKSLKVLTLKNNGMNYLKYEAWYSHGNDLKVIIDHNNFTCDWLAEALANYNNGFSKMRPTVLEPTVLGHSIEGIPCQPSEVGEQRLSELADDRLLITVQKILEAVKEQTTYLRKFLRHTIADNLDNNF</sequence>
<accession>A0ACC1CQZ2</accession>
<dbReference type="EMBL" id="CM034404">
    <property type="protein sequence ID" value="KAJ0173946.1"/>
    <property type="molecule type" value="Genomic_DNA"/>
</dbReference>
<evidence type="ECO:0000313" key="1">
    <source>
        <dbReference type="EMBL" id="KAJ0173946.1"/>
    </source>
</evidence>
<organism evidence="1 2">
    <name type="scientific">Dendrolimus kikuchii</name>
    <dbReference type="NCBI Taxonomy" id="765133"/>
    <lineage>
        <taxon>Eukaryota</taxon>
        <taxon>Metazoa</taxon>
        <taxon>Ecdysozoa</taxon>
        <taxon>Arthropoda</taxon>
        <taxon>Hexapoda</taxon>
        <taxon>Insecta</taxon>
        <taxon>Pterygota</taxon>
        <taxon>Neoptera</taxon>
        <taxon>Endopterygota</taxon>
        <taxon>Lepidoptera</taxon>
        <taxon>Glossata</taxon>
        <taxon>Ditrysia</taxon>
        <taxon>Bombycoidea</taxon>
        <taxon>Lasiocampidae</taxon>
        <taxon>Dendrolimus</taxon>
    </lineage>
</organism>
<name>A0ACC1CQZ2_9NEOP</name>
<evidence type="ECO:0000313" key="2">
    <source>
        <dbReference type="Proteomes" id="UP000824533"/>
    </source>
</evidence>
<gene>
    <name evidence="1" type="ORF">K1T71_010092</name>
</gene>
<reference evidence="1 2" key="1">
    <citation type="journal article" date="2021" name="Front. Genet.">
        <title>Chromosome-Level Genome Assembly Reveals Significant Gene Expansion in the Toll and IMD Signaling Pathways of Dendrolimus kikuchii.</title>
        <authorList>
            <person name="Zhou J."/>
            <person name="Wu P."/>
            <person name="Xiong Z."/>
            <person name="Liu N."/>
            <person name="Zhao N."/>
            <person name="Ji M."/>
            <person name="Qiu Y."/>
            <person name="Yang B."/>
        </authorList>
    </citation>
    <scope>NUCLEOTIDE SEQUENCE [LARGE SCALE GENOMIC DNA]</scope>
    <source>
        <strain evidence="1">Ann1</strain>
    </source>
</reference>
<keyword evidence="2" id="KW-1185">Reference proteome</keyword>
<protein>
    <submittedName>
        <fullName evidence="1">Uncharacterized protein</fullName>
    </submittedName>
</protein>
<dbReference type="Proteomes" id="UP000824533">
    <property type="component" value="Linkage Group LG18"/>
</dbReference>
<proteinExistence type="predicted"/>
<comment type="caution">
    <text evidence="1">The sequence shown here is derived from an EMBL/GenBank/DDBJ whole genome shotgun (WGS) entry which is preliminary data.</text>
</comment>